<keyword evidence="7" id="KW-1185">Reference proteome</keyword>
<dbReference type="InterPro" id="IPR005202">
    <property type="entry name" value="TF_GRAS"/>
</dbReference>
<dbReference type="Pfam" id="PF03514">
    <property type="entry name" value="GRAS"/>
    <property type="match status" value="1"/>
</dbReference>
<evidence type="ECO:0000256" key="2">
    <source>
        <dbReference type="ARBA" id="ARBA00023015"/>
    </source>
</evidence>
<comment type="subcellular location">
    <subcellularLocation>
        <location evidence="1">Nucleus</location>
    </subcellularLocation>
</comment>
<evidence type="ECO:0000313" key="7">
    <source>
        <dbReference type="Proteomes" id="UP001159364"/>
    </source>
</evidence>
<dbReference type="AlphaFoldDB" id="A0AAV8THJ4"/>
<keyword evidence="4" id="KW-0539">Nucleus</keyword>
<name>A0AAV8THJ4_9ROSI</name>
<dbReference type="EMBL" id="JAIWQS010000005">
    <property type="protein sequence ID" value="KAJ8766311.1"/>
    <property type="molecule type" value="Genomic_DNA"/>
</dbReference>
<organism evidence="6 7">
    <name type="scientific">Erythroxylum novogranatense</name>
    <dbReference type="NCBI Taxonomy" id="1862640"/>
    <lineage>
        <taxon>Eukaryota</taxon>
        <taxon>Viridiplantae</taxon>
        <taxon>Streptophyta</taxon>
        <taxon>Embryophyta</taxon>
        <taxon>Tracheophyta</taxon>
        <taxon>Spermatophyta</taxon>
        <taxon>Magnoliopsida</taxon>
        <taxon>eudicotyledons</taxon>
        <taxon>Gunneridae</taxon>
        <taxon>Pentapetalae</taxon>
        <taxon>rosids</taxon>
        <taxon>fabids</taxon>
        <taxon>Malpighiales</taxon>
        <taxon>Erythroxylaceae</taxon>
        <taxon>Erythroxylum</taxon>
    </lineage>
</organism>
<keyword evidence="2" id="KW-0805">Transcription regulation</keyword>
<proteinExistence type="inferred from homology"/>
<dbReference type="PROSITE" id="PS50985">
    <property type="entry name" value="GRAS"/>
    <property type="match status" value="1"/>
</dbReference>
<dbReference type="Proteomes" id="UP001159364">
    <property type="component" value="Linkage Group LG05"/>
</dbReference>
<evidence type="ECO:0000256" key="1">
    <source>
        <dbReference type="ARBA" id="ARBA00004123"/>
    </source>
</evidence>
<gene>
    <name evidence="6" type="ORF">K2173_022370</name>
</gene>
<reference evidence="6 7" key="1">
    <citation type="submission" date="2021-09" db="EMBL/GenBank/DDBJ databases">
        <title>Genomic insights and catalytic innovation underlie evolution of tropane alkaloids biosynthesis.</title>
        <authorList>
            <person name="Wang Y.-J."/>
            <person name="Tian T."/>
            <person name="Huang J.-P."/>
            <person name="Huang S.-X."/>
        </authorList>
    </citation>
    <scope>NUCLEOTIDE SEQUENCE [LARGE SCALE GENOMIC DNA]</scope>
    <source>
        <strain evidence="6">KIB-2018</strain>
        <tissue evidence="6">Leaf</tissue>
    </source>
</reference>
<dbReference type="PANTHER" id="PTHR31636">
    <property type="entry name" value="OSJNBA0084A10.13 PROTEIN-RELATED"/>
    <property type="match status" value="1"/>
</dbReference>
<comment type="caution">
    <text evidence="5">Lacks conserved residue(s) required for the propagation of feature annotation.</text>
</comment>
<comment type="similarity">
    <text evidence="5">Belongs to the GRAS family.</text>
</comment>
<feature type="region of interest" description="Leucine repeat II (LRII)" evidence="5">
    <location>
        <begin position="218"/>
        <end position="250"/>
    </location>
</feature>
<feature type="region of interest" description="SAW" evidence="5">
    <location>
        <begin position="353"/>
        <end position="429"/>
    </location>
</feature>
<sequence length="448" mass="51040">MAAINRLSTQEVMRVARQSFRQLSSKQRIEISTLKQLFDAAVSRSVLSDEEIKDVELALLLVASTHKYCEKQLDEATKFLSLCRFLSSNLGNAVQRVVHYFTRALQERIAKESGIVISEGLESRGQILHPEQTSVGLNPALAACSLQLPYVRVTQFTAIQAVVENLGAAKKVHFIDLAIRSGEHCTVLMQALATRTDRPVELLKITAVGTTSKDRIEATGRRLADFAETYNIPFEFKTVMVMSISKLKEDMLELNEDEAVAIYFWAILRNIVVAETNGLESLMGVLRNLKPRVMVFIDFEANHNSPIFIDRFHESLHFYSACFDGLDICTERADSCRNVLEDCLGQEILDVVAADDDKRAFRHMKMEDWRVYFTKLEMVEKELSMSAFYQAELMLKNSANGSLCSFDKNDKCLIIRWRETEMLSVSAWKFRRQKRSRRSSNTTLQLFS</sequence>
<protein>
    <submittedName>
        <fullName evidence="6">Uncharacterized protein</fullName>
    </submittedName>
</protein>
<comment type="caution">
    <text evidence="6">The sequence shown here is derived from an EMBL/GenBank/DDBJ whole genome shotgun (WGS) entry which is preliminary data.</text>
</comment>
<evidence type="ECO:0000313" key="6">
    <source>
        <dbReference type="EMBL" id="KAJ8766311.1"/>
    </source>
</evidence>
<keyword evidence="3" id="KW-0804">Transcription</keyword>
<accession>A0AAV8THJ4</accession>
<evidence type="ECO:0000256" key="3">
    <source>
        <dbReference type="ARBA" id="ARBA00023163"/>
    </source>
</evidence>
<evidence type="ECO:0000256" key="4">
    <source>
        <dbReference type="ARBA" id="ARBA00023242"/>
    </source>
</evidence>
<evidence type="ECO:0000256" key="5">
    <source>
        <dbReference type="PROSITE-ProRule" id="PRU01191"/>
    </source>
</evidence>
<dbReference type="GO" id="GO:0005634">
    <property type="term" value="C:nucleus"/>
    <property type="evidence" value="ECO:0007669"/>
    <property type="project" value="UniProtKB-SubCell"/>
</dbReference>